<dbReference type="InterPro" id="IPR012337">
    <property type="entry name" value="RNaseH-like_sf"/>
</dbReference>
<name>A0A9P7XJY5_9FUNG</name>
<feature type="compositionally biased region" description="Polar residues" evidence="1">
    <location>
        <begin position="651"/>
        <end position="676"/>
    </location>
</feature>
<dbReference type="EMBL" id="JAHRHY010000019">
    <property type="protein sequence ID" value="KAG9062436.1"/>
    <property type="molecule type" value="Genomic_DNA"/>
</dbReference>
<feature type="compositionally biased region" description="Polar residues" evidence="1">
    <location>
        <begin position="744"/>
        <end position="753"/>
    </location>
</feature>
<reference evidence="2" key="1">
    <citation type="submission" date="2021-06" db="EMBL/GenBank/DDBJ databases">
        <title>Genome Sequence of Mortierella hyaline Strain SCG-10, a Cold-Adapted, Nitrate-Reducing Fungus Isolated from Soil in Minnesota, USA.</title>
        <authorList>
            <person name="Aldossari N."/>
        </authorList>
    </citation>
    <scope>NUCLEOTIDE SEQUENCE</scope>
    <source>
        <strain evidence="2">SCG-10</strain>
    </source>
</reference>
<gene>
    <name evidence="2" type="ORF">KI688_005351</name>
</gene>
<feature type="compositionally biased region" description="Low complexity" evidence="1">
    <location>
        <begin position="186"/>
        <end position="223"/>
    </location>
</feature>
<feature type="region of interest" description="Disordered" evidence="1">
    <location>
        <begin position="636"/>
        <end position="676"/>
    </location>
</feature>
<dbReference type="PANTHER" id="PTHR46169:SF29">
    <property type="entry name" value="DNA REPLICATION-RELATED ELEMENT FACTOR, ISOFORM A"/>
    <property type="match status" value="1"/>
</dbReference>
<feature type="compositionally biased region" description="Low complexity" evidence="1">
    <location>
        <begin position="754"/>
        <end position="770"/>
    </location>
</feature>
<comment type="caution">
    <text evidence="2">The sequence shown here is derived from an EMBL/GenBank/DDBJ whole genome shotgun (WGS) entry which is preliminary data.</text>
</comment>
<feature type="compositionally biased region" description="Basic residues" evidence="1">
    <location>
        <begin position="1"/>
        <end position="10"/>
    </location>
</feature>
<dbReference type="GO" id="GO:0006357">
    <property type="term" value="P:regulation of transcription by RNA polymerase II"/>
    <property type="evidence" value="ECO:0007669"/>
    <property type="project" value="TreeGrafter"/>
</dbReference>
<evidence type="ECO:0000256" key="1">
    <source>
        <dbReference type="SAM" id="MobiDB-lite"/>
    </source>
</evidence>
<dbReference type="GO" id="GO:0005634">
    <property type="term" value="C:nucleus"/>
    <property type="evidence" value="ECO:0007669"/>
    <property type="project" value="TreeGrafter"/>
</dbReference>
<dbReference type="InterPro" id="IPR052717">
    <property type="entry name" value="Vacuolar_transposase_reg"/>
</dbReference>
<sequence length="1499" mass="165461">MDPRSNRKQQLKSSTTSSKPETGRPAKTKRKVQDEEDNASEASHEDAEESVDESVGEPAGATNAPMDDSEEAQLFSRLVWAVYETRPSKLQRRVLAYIVQMRKAPAPHADDYIAFVRATYPSVKASAVAKEWGTIKQFFSGDDQEQYSTIAGLANVPELVAAFKVAPTLDAQMVEIACMPPPVAVPRPTSSSSSSASSGLTPRGRSRSNSNSNSGSNSNGNSSAKHLSPTQVALMQALFKVNFDQFQGKEWLLPSGAIFDRVLYETIKDVRYECPLHSFVLENPAAVLGLFPDARDQDELKKVLVDRADEKLPVLSSAEKALLEIYNKDPEELEELLAEKGWRAVGASLAEKPSADFQRLVYECVQQLLKVYRGERMAIPQAPHESWMVNRLWGFLADALHSPQLVEFQPGEYHSQASMHRRNLGRPRDVRQFVGHKVDGVAIAAIKKLELLVIEAAKKDEGPNVTKALDDGMKLCKLTKDMHDLIRGKAKHNVREHLVTFGIQISGETATFFTLRQRRGRFYQLCREGSETLPSVWADQVGTQCVLEVLMKVLIIRKALLSMAKDVAACTIGSIGGSDPVDSDADWVPATITSPQLIPSSPPLSTGQPHKLRFESDFEPEKVVYYSSRGFDGHGDTESPFLVDDDELGPSTPSARSNGKRSTATRASFDATESTTARAEFIRPTVPEYNPYRLPVPYGPASAYQPAYGPAPSANHSSYMPAHSAYHTSYGSASSANQHAYVQSSPARSVYQPSSERAFSGSPSSSSSSSYVWPTALQALKLVPIRKILFGPSGSTDSDTLLIDTKRIPTNADIECTDPDPLSAEDTEPIDNDAENPLRSNSSALFCFEKGSDKYYCKILKEVDSATTVCNNGQRTASGRRKHLMRKHPAILADIEYFQERQQRASLILENLKQDALPPTPSKSKRSKTAHILNTNTGTAFEWSETQQQSAEHQLMKLISMDGLPFHVAISANLKEFCRILNPQVDHDGRLDMFDQQEKYLGVTFLYMTREYRISSVVIGMEHLTESKITALVLTSVIMVSYEQGCGHDQGANIMKGLQECEQNTGAYWVACTAHKMQLCINKAWSESNPLVEITNRCVAIVSFFNNSAAKKVFNGKWGKYLIAARRADGVSLLAQVPTLDAVSPTPADAQLPSDDVESIANPQPSVPSFRSLRYKQGEVTFVSANATRWNSKLAMISRFLDISPVLRTTFEVLFPLDKISAEERAKFKTIEKLLPTDDELDLLKETDQLLTPAANFTHWIGGSGYSTISQACIQAHGVLSNPAQFKTGAAILLYEKLKTHIEYTWSLDDIPDGMLLAMYLNPACATSTIWDLDNSRQVAERDAQIAAEEAAASLADPALGLAQNSRPDIAGLPFKLPLKYRLRISVEGPFTLPVDFPLQLPQTDAKTPPTNRLRADTLAYMELIRHYAYKEIEGRSNHGTSKRRGQADDFAVIQDRAVSALCGLISYRSILNPTNADSNKKYFKDPLAKPFVKAPQFE</sequence>
<dbReference type="Proteomes" id="UP000707451">
    <property type="component" value="Unassembled WGS sequence"/>
</dbReference>
<feature type="region of interest" description="Disordered" evidence="1">
    <location>
        <begin position="1"/>
        <end position="68"/>
    </location>
</feature>
<feature type="compositionally biased region" description="Acidic residues" evidence="1">
    <location>
        <begin position="815"/>
        <end position="834"/>
    </location>
</feature>
<proteinExistence type="predicted"/>
<feature type="region of interest" description="Disordered" evidence="1">
    <location>
        <begin position="812"/>
        <end position="837"/>
    </location>
</feature>
<feature type="compositionally biased region" description="Acidic residues" evidence="1">
    <location>
        <begin position="46"/>
        <end position="55"/>
    </location>
</feature>
<feature type="region of interest" description="Disordered" evidence="1">
    <location>
        <begin position="185"/>
        <end position="225"/>
    </location>
</feature>
<keyword evidence="3" id="KW-1185">Reference proteome</keyword>
<organism evidence="2 3">
    <name type="scientific">Linnemannia hyalina</name>
    <dbReference type="NCBI Taxonomy" id="64524"/>
    <lineage>
        <taxon>Eukaryota</taxon>
        <taxon>Fungi</taxon>
        <taxon>Fungi incertae sedis</taxon>
        <taxon>Mucoromycota</taxon>
        <taxon>Mortierellomycotina</taxon>
        <taxon>Mortierellomycetes</taxon>
        <taxon>Mortierellales</taxon>
        <taxon>Mortierellaceae</taxon>
        <taxon>Linnemannia</taxon>
    </lineage>
</organism>
<evidence type="ECO:0000313" key="3">
    <source>
        <dbReference type="Proteomes" id="UP000707451"/>
    </source>
</evidence>
<accession>A0A9P7XJY5</accession>
<dbReference type="SUPFAM" id="SSF53098">
    <property type="entry name" value="Ribonuclease H-like"/>
    <property type="match status" value="1"/>
</dbReference>
<evidence type="ECO:0000313" key="2">
    <source>
        <dbReference type="EMBL" id="KAG9062436.1"/>
    </source>
</evidence>
<dbReference type="PANTHER" id="PTHR46169">
    <property type="entry name" value="DNA REPLICATION-RELATED ELEMENT FACTOR, ISOFORM A"/>
    <property type="match status" value="1"/>
</dbReference>
<protein>
    <submittedName>
        <fullName evidence="2">Uncharacterized protein</fullName>
    </submittedName>
</protein>
<feature type="region of interest" description="Disordered" evidence="1">
    <location>
        <begin position="744"/>
        <end position="770"/>
    </location>
</feature>
<dbReference type="OrthoDB" id="2447334at2759"/>